<dbReference type="InterPro" id="IPR003593">
    <property type="entry name" value="AAA+_ATPase"/>
</dbReference>
<dbReference type="CDD" id="cd18539">
    <property type="entry name" value="SRP_G"/>
    <property type="match status" value="1"/>
</dbReference>
<feature type="binding site" evidence="9">
    <location>
        <begin position="192"/>
        <end position="196"/>
    </location>
    <ligand>
        <name>GTP</name>
        <dbReference type="ChEBI" id="CHEBI:37565"/>
    </ligand>
</feature>
<evidence type="ECO:0000256" key="6">
    <source>
        <dbReference type="ARBA" id="ARBA00023135"/>
    </source>
</evidence>
<dbReference type="PANTHER" id="PTHR11564:SF5">
    <property type="entry name" value="SIGNAL RECOGNITION PARTICLE SUBUNIT SRP54"/>
    <property type="match status" value="1"/>
</dbReference>
<dbReference type="InterPro" id="IPR004780">
    <property type="entry name" value="SRP"/>
</dbReference>
<dbReference type="EC" id="3.6.5.4" evidence="9"/>
<feature type="compositionally biased region" description="Low complexity" evidence="10">
    <location>
        <begin position="463"/>
        <end position="473"/>
    </location>
</feature>
<organism evidence="11 12">
    <name type="scientific">Micromonospora endophytica</name>
    <dbReference type="NCBI Taxonomy" id="515350"/>
    <lineage>
        <taxon>Bacteria</taxon>
        <taxon>Bacillati</taxon>
        <taxon>Actinomycetota</taxon>
        <taxon>Actinomycetes</taxon>
        <taxon>Micromonosporales</taxon>
        <taxon>Micromonosporaceae</taxon>
        <taxon>Micromonospora</taxon>
    </lineage>
</organism>
<keyword evidence="12" id="KW-1185">Reference proteome</keyword>
<evidence type="ECO:0000256" key="8">
    <source>
        <dbReference type="ARBA" id="ARBA00048027"/>
    </source>
</evidence>
<dbReference type="Gene3D" id="1.20.120.140">
    <property type="entry name" value="Signal recognition particle SRP54, nucleotide-binding domain"/>
    <property type="match status" value="1"/>
</dbReference>
<dbReference type="Gene3D" id="1.10.260.30">
    <property type="entry name" value="Signal recognition particle, SRP54 subunit, M-domain"/>
    <property type="match status" value="1"/>
</dbReference>
<dbReference type="SMART" id="SM00962">
    <property type="entry name" value="SRP54"/>
    <property type="match status" value="1"/>
</dbReference>
<dbReference type="PANTHER" id="PTHR11564">
    <property type="entry name" value="SIGNAL RECOGNITION PARTICLE 54K PROTEIN SRP54"/>
    <property type="match status" value="1"/>
</dbReference>
<dbReference type="Pfam" id="PF02978">
    <property type="entry name" value="SRP_SPB"/>
    <property type="match status" value="1"/>
</dbReference>
<dbReference type="GO" id="GO:0006614">
    <property type="term" value="P:SRP-dependent cotranslational protein targeting to membrane"/>
    <property type="evidence" value="ECO:0007669"/>
    <property type="project" value="InterPro"/>
</dbReference>
<dbReference type="GO" id="GO:0008312">
    <property type="term" value="F:7S RNA binding"/>
    <property type="evidence" value="ECO:0007669"/>
    <property type="project" value="InterPro"/>
</dbReference>
<dbReference type="InterPro" id="IPR000897">
    <property type="entry name" value="SRP54_GTPase_dom"/>
</dbReference>
<accession>A0A2W2C5Y6</accession>
<dbReference type="SUPFAM" id="SSF52540">
    <property type="entry name" value="P-loop containing nucleoside triphosphate hydrolases"/>
    <property type="match status" value="1"/>
</dbReference>
<evidence type="ECO:0000256" key="4">
    <source>
        <dbReference type="ARBA" id="ARBA00022884"/>
    </source>
</evidence>
<keyword evidence="4 9" id="KW-0694">RNA-binding</keyword>
<comment type="subunit">
    <text evidence="9">Part of the signal recognition particle protein translocation system, which is composed of SRP and FtsY.</text>
</comment>
<evidence type="ECO:0000313" key="11">
    <source>
        <dbReference type="EMBL" id="PZF94791.1"/>
    </source>
</evidence>
<keyword evidence="7 9" id="KW-0687">Ribonucleoprotein</keyword>
<gene>
    <name evidence="9" type="primary">ffh</name>
    <name evidence="11" type="ORF">C1I93_16085</name>
</gene>
<sequence>MFDTLSDRLSGIFTKLRGKGRLTDADIDATAREIRLALLEADVALPVVKGFIGNVKERARGAEVSQALNPAQQIIKIVNEELVNVLGGEGRRLQFAKQPPTVIMLAGLQGSGKTTLAGKLARWLKGQGHQPLLVAADLQRPNAVGQLQVLGGRAGVEVYAPEPGNGVGDPVQVAKASIEHARRAARDVVIVDTAGRLGIDTEMMQQAADIRDAVNPDEVIFVIDAMVGQDAVRTAEAFRDGVGITGVVLSKLDGDARGGAALSVRQVTGQPILFASTGEKLEDFDVFHPDRMASRILGMGDVLTLIEQAEAAFDTDQKEKMTAKLMGGEQFTLEDFLDQLIAVRRMGPIANVLAMMPGMGQVKDQLAELDDKHFDRITAIIRSMTPAERSNPKIINGSRRARIANGSGVTVMDVNQLLNRFNDAQKMMKQMGGMMGLPGAGRRKATKSPKNKRKGTKGGGRPRSGAGTRAAQGGLPGGFPGGMPQLPPGMNPDDLAAGQGLPPGFKLPKIDFNKFGKGGQPPR</sequence>
<dbReference type="SMART" id="SM00963">
    <property type="entry name" value="SRP54_N"/>
    <property type="match status" value="1"/>
</dbReference>
<dbReference type="HAMAP" id="MF_00306">
    <property type="entry name" value="SRP54"/>
    <property type="match status" value="1"/>
</dbReference>
<dbReference type="PROSITE" id="PS00300">
    <property type="entry name" value="SRP54"/>
    <property type="match status" value="1"/>
</dbReference>
<dbReference type="InterPro" id="IPR042101">
    <property type="entry name" value="SRP54_N_sf"/>
</dbReference>
<dbReference type="GO" id="GO:0005525">
    <property type="term" value="F:GTP binding"/>
    <property type="evidence" value="ECO:0007669"/>
    <property type="project" value="UniProtKB-UniRule"/>
</dbReference>
<dbReference type="SUPFAM" id="SSF47446">
    <property type="entry name" value="Signal peptide-binding domain"/>
    <property type="match status" value="1"/>
</dbReference>
<evidence type="ECO:0000256" key="7">
    <source>
        <dbReference type="ARBA" id="ARBA00023274"/>
    </source>
</evidence>
<feature type="compositionally biased region" description="Basic residues" evidence="10">
    <location>
        <begin position="441"/>
        <end position="456"/>
    </location>
</feature>
<dbReference type="EMBL" id="POTX01000100">
    <property type="protein sequence ID" value="PZF94791.1"/>
    <property type="molecule type" value="Genomic_DNA"/>
</dbReference>
<feature type="binding site" evidence="9">
    <location>
        <begin position="107"/>
        <end position="114"/>
    </location>
    <ligand>
        <name>GTP</name>
        <dbReference type="ChEBI" id="CHEBI:37565"/>
    </ligand>
</feature>
<dbReference type="GO" id="GO:0048500">
    <property type="term" value="C:signal recognition particle"/>
    <property type="evidence" value="ECO:0007669"/>
    <property type="project" value="UniProtKB-UniRule"/>
</dbReference>
<evidence type="ECO:0000256" key="2">
    <source>
        <dbReference type="ARBA" id="ARBA00022741"/>
    </source>
</evidence>
<keyword evidence="9" id="KW-0963">Cytoplasm</keyword>
<dbReference type="GO" id="GO:0003924">
    <property type="term" value="F:GTPase activity"/>
    <property type="evidence" value="ECO:0007669"/>
    <property type="project" value="UniProtKB-UniRule"/>
</dbReference>
<evidence type="ECO:0000313" key="12">
    <source>
        <dbReference type="Proteomes" id="UP000248627"/>
    </source>
</evidence>
<dbReference type="Pfam" id="PF02881">
    <property type="entry name" value="SRP54_N"/>
    <property type="match status" value="1"/>
</dbReference>
<dbReference type="AlphaFoldDB" id="A0A2W2C5Y6"/>
<dbReference type="RefSeq" id="WP_111244111.1">
    <property type="nucleotide sequence ID" value="NZ_AP023358.1"/>
</dbReference>
<feature type="binding site" evidence="9">
    <location>
        <begin position="250"/>
        <end position="253"/>
    </location>
    <ligand>
        <name>GTP</name>
        <dbReference type="ChEBI" id="CHEBI:37565"/>
    </ligand>
</feature>
<keyword evidence="5 9" id="KW-0342">GTP-binding</keyword>
<dbReference type="InterPro" id="IPR027417">
    <property type="entry name" value="P-loop_NTPase"/>
</dbReference>
<evidence type="ECO:0000256" key="3">
    <source>
        <dbReference type="ARBA" id="ARBA00022801"/>
    </source>
</evidence>
<dbReference type="InterPro" id="IPR022941">
    <property type="entry name" value="SRP54"/>
</dbReference>
<comment type="catalytic activity">
    <reaction evidence="8 9">
        <text>GTP + H2O = GDP + phosphate + H(+)</text>
        <dbReference type="Rhea" id="RHEA:19669"/>
        <dbReference type="ChEBI" id="CHEBI:15377"/>
        <dbReference type="ChEBI" id="CHEBI:15378"/>
        <dbReference type="ChEBI" id="CHEBI:37565"/>
        <dbReference type="ChEBI" id="CHEBI:43474"/>
        <dbReference type="ChEBI" id="CHEBI:58189"/>
        <dbReference type="EC" id="3.6.5.4"/>
    </reaction>
</comment>
<reference evidence="11 12" key="1">
    <citation type="submission" date="2018-01" db="EMBL/GenBank/DDBJ databases">
        <title>Draft genome sequence of Jishengella endophytica.</title>
        <authorList>
            <person name="Sahin N."/>
            <person name="Ay H."/>
            <person name="Saygin H."/>
        </authorList>
    </citation>
    <scope>NUCLEOTIDE SEQUENCE [LARGE SCALE GENOMIC DNA]</scope>
    <source>
        <strain evidence="11 12">DSM 45430</strain>
    </source>
</reference>
<evidence type="ECO:0000256" key="1">
    <source>
        <dbReference type="ARBA" id="ARBA00005450"/>
    </source>
</evidence>
<dbReference type="NCBIfam" id="TIGR00959">
    <property type="entry name" value="ffh"/>
    <property type="match status" value="1"/>
</dbReference>
<dbReference type="FunFam" id="3.40.50.300:FF:000022">
    <property type="entry name" value="Signal recognition particle 54 kDa subunit"/>
    <property type="match status" value="1"/>
</dbReference>
<dbReference type="SMART" id="SM00382">
    <property type="entry name" value="AAA"/>
    <property type="match status" value="1"/>
</dbReference>
<dbReference type="OrthoDB" id="9804720at2"/>
<dbReference type="InterPro" id="IPR004125">
    <property type="entry name" value="Signal_recog_particle_SRP54_M"/>
</dbReference>
<dbReference type="InterPro" id="IPR013822">
    <property type="entry name" value="Signal_recog_particl_SRP54_hlx"/>
</dbReference>
<evidence type="ECO:0000256" key="5">
    <source>
        <dbReference type="ARBA" id="ARBA00023134"/>
    </source>
</evidence>
<comment type="domain">
    <text evidence="9">Composed of three domains: the N-terminal N domain, which is responsible for interactions with the ribosome, the central G domain, which binds GTP, and the C-terminal M domain, which binds the RNA and the signal sequence of the RNC.</text>
</comment>
<keyword evidence="3 9" id="KW-0378">Hydrolase</keyword>
<dbReference type="InterPro" id="IPR036891">
    <property type="entry name" value="Signal_recog_part_SRP54_M_sf"/>
</dbReference>
<evidence type="ECO:0000256" key="10">
    <source>
        <dbReference type="SAM" id="MobiDB-lite"/>
    </source>
</evidence>
<keyword evidence="2 9" id="KW-0547">Nucleotide-binding</keyword>
<protein>
    <recommendedName>
        <fullName evidence="9">Signal recognition particle protein</fullName>
        <ecNumber evidence="9">3.6.5.4</ecNumber>
    </recommendedName>
    <alternativeName>
        <fullName evidence="9">Fifty-four homolog</fullName>
    </alternativeName>
</protein>
<name>A0A2W2C5Y6_9ACTN</name>
<dbReference type="Pfam" id="PF00448">
    <property type="entry name" value="SRP54"/>
    <property type="match status" value="1"/>
</dbReference>
<comment type="similarity">
    <text evidence="1 9">Belongs to the GTP-binding SRP family. SRP54 subfamily.</text>
</comment>
<comment type="subcellular location">
    <subcellularLocation>
        <location evidence="9">Cytoplasm</location>
    </subcellularLocation>
    <text evidence="9">The SRP-RNC complex is targeted to the cytoplasmic membrane.</text>
</comment>
<proteinExistence type="inferred from homology"/>
<comment type="caution">
    <text evidence="11">The sequence shown here is derived from an EMBL/GenBank/DDBJ whole genome shotgun (WGS) entry which is preliminary data.</text>
</comment>
<dbReference type="Proteomes" id="UP000248627">
    <property type="component" value="Unassembled WGS sequence"/>
</dbReference>
<feature type="region of interest" description="Disordered" evidence="10">
    <location>
        <begin position="431"/>
        <end position="523"/>
    </location>
</feature>
<dbReference type="Gene3D" id="3.40.50.300">
    <property type="entry name" value="P-loop containing nucleotide triphosphate hydrolases"/>
    <property type="match status" value="1"/>
</dbReference>
<keyword evidence="6 9" id="KW-0733">Signal recognition particle</keyword>
<evidence type="ECO:0000256" key="9">
    <source>
        <dbReference type="HAMAP-Rule" id="MF_00306"/>
    </source>
</evidence>
<comment type="function">
    <text evidence="9">Involved in targeting and insertion of nascent membrane proteins into the cytoplasmic membrane. Binds to the hydrophobic signal sequence of the ribosome-nascent chain (RNC) as it emerges from the ribosomes. The SRP-RNC complex is then targeted to the cytoplasmic membrane where it interacts with the SRP receptor FtsY.</text>
</comment>